<sequence>MSLSVQALDGVYGRPAVGVRARLEQPVDGRWATIAVAETDAEGSIGDFSAGTLGRGPYRVVFESDPYFSGLGVSAGYPEIGIVFRIRDRPHECRIQVLMTPHSYSMYFGGKA</sequence>
<dbReference type="GO" id="GO:0006144">
    <property type="term" value="P:purine nucleobase metabolic process"/>
    <property type="evidence" value="ECO:0007669"/>
    <property type="project" value="TreeGrafter"/>
</dbReference>
<evidence type="ECO:0000313" key="2">
    <source>
        <dbReference type="EMBL" id="GIM68426.1"/>
    </source>
</evidence>
<evidence type="ECO:0000259" key="1">
    <source>
        <dbReference type="SMART" id="SM00095"/>
    </source>
</evidence>
<dbReference type="SMART" id="SM00095">
    <property type="entry name" value="TR_THY"/>
    <property type="match status" value="1"/>
</dbReference>
<protein>
    <recommendedName>
        <fullName evidence="1">Transthyretin/hydroxyisourate hydrolase domain-containing protein</fullName>
    </recommendedName>
</protein>
<dbReference type="InterPro" id="IPR023416">
    <property type="entry name" value="Transthyretin/HIU_hydrolase_d"/>
</dbReference>
<dbReference type="Pfam" id="PF00576">
    <property type="entry name" value="Transthyretin"/>
    <property type="match status" value="1"/>
</dbReference>
<gene>
    <name evidence="2" type="ORF">Aco04nite_10650</name>
</gene>
<dbReference type="Proteomes" id="UP000680865">
    <property type="component" value="Unassembled WGS sequence"/>
</dbReference>
<keyword evidence="3" id="KW-1185">Reference proteome</keyword>
<organism evidence="2 3">
    <name type="scientific">Winogradskya consettensis</name>
    <dbReference type="NCBI Taxonomy" id="113560"/>
    <lineage>
        <taxon>Bacteria</taxon>
        <taxon>Bacillati</taxon>
        <taxon>Actinomycetota</taxon>
        <taxon>Actinomycetes</taxon>
        <taxon>Micromonosporales</taxon>
        <taxon>Micromonosporaceae</taxon>
        <taxon>Winogradskya</taxon>
    </lineage>
</organism>
<dbReference type="InterPro" id="IPR036817">
    <property type="entry name" value="Transthyretin/HIU_hydrolase_sf"/>
</dbReference>
<dbReference type="AlphaFoldDB" id="A0A919SBB5"/>
<reference evidence="2" key="1">
    <citation type="submission" date="2021-03" db="EMBL/GenBank/DDBJ databases">
        <title>Whole genome shotgun sequence of Actinoplanes consettensis NBRC 14913.</title>
        <authorList>
            <person name="Komaki H."/>
            <person name="Tamura T."/>
        </authorList>
    </citation>
    <scope>NUCLEOTIDE SEQUENCE</scope>
    <source>
        <strain evidence="2">NBRC 14913</strain>
    </source>
</reference>
<dbReference type="RefSeq" id="WP_203835102.1">
    <property type="nucleotide sequence ID" value="NZ_BAAATW010000004.1"/>
</dbReference>
<dbReference type="Gene3D" id="2.60.40.180">
    <property type="entry name" value="Transthyretin/hydroxyisourate hydrolase domain"/>
    <property type="match status" value="1"/>
</dbReference>
<name>A0A919SBB5_9ACTN</name>
<dbReference type="SUPFAM" id="SSF49472">
    <property type="entry name" value="Transthyretin (synonym: prealbumin)"/>
    <property type="match status" value="1"/>
</dbReference>
<dbReference type="InterPro" id="IPR000895">
    <property type="entry name" value="Transthyretin/HIU_hydrolase"/>
</dbReference>
<dbReference type="PANTHER" id="PTHR10395">
    <property type="entry name" value="URICASE AND TRANSTHYRETIN-RELATED"/>
    <property type="match status" value="1"/>
</dbReference>
<accession>A0A919SBB5</accession>
<dbReference type="PRINTS" id="PR00189">
    <property type="entry name" value="TRNSTHYRETIN"/>
</dbReference>
<proteinExistence type="predicted"/>
<dbReference type="PANTHER" id="PTHR10395:SF7">
    <property type="entry name" value="5-HYDROXYISOURATE HYDROLASE"/>
    <property type="match status" value="1"/>
</dbReference>
<dbReference type="EMBL" id="BOQP01000005">
    <property type="protein sequence ID" value="GIM68426.1"/>
    <property type="molecule type" value="Genomic_DNA"/>
</dbReference>
<comment type="caution">
    <text evidence="2">The sequence shown here is derived from an EMBL/GenBank/DDBJ whole genome shotgun (WGS) entry which is preliminary data.</text>
</comment>
<evidence type="ECO:0000313" key="3">
    <source>
        <dbReference type="Proteomes" id="UP000680865"/>
    </source>
</evidence>
<feature type="domain" description="Transthyretin/hydroxyisourate hydrolase" evidence="1">
    <location>
        <begin position="1"/>
        <end position="112"/>
    </location>
</feature>